<evidence type="ECO:0000313" key="2">
    <source>
        <dbReference type="Proteomes" id="UP001144978"/>
    </source>
</evidence>
<proteinExistence type="predicted"/>
<name>A0ACC1PFK6_9APHY</name>
<dbReference type="Proteomes" id="UP001144978">
    <property type="component" value="Unassembled WGS sequence"/>
</dbReference>
<comment type="caution">
    <text evidence="1">The sequence shown here is derived from an EMBL/GenBank/DDBJ whole genome shotgun (WGS) entry which is preliminary data.</text>
</comment>
<keyword evidence="2" id="KW-1185">Reference proteome</keyword>
<accession>A0ACC1PFK6</accession>
<gene>
    <name evidence="1" type="ORF">NUW54_g8387</name>
</gene>
<sequence>MSDPAMAVPIGLMSVDLSQTYGPIVIGANLACVAWGVSCMQLFLYYTNYETDTVALKTFVLCLWLFDTASQAIVLAGLWPALITGWGSLAELSISQPLLVHHTWIAAIIGAIVQIFFLRRIYKLSSGRTKYIFPIVLMPLIFWQIVGAILYTVWETQDSSIGALTVHRAIVLELTLRSDTAFIDIAIAAAMIYSLLKQRSTSFSRSRRLVHRLIILTAVTGLWTAIIALIDLSLMASFPTGLQFSAVEFPLNALYVNALLANLNARKYLRNSDVEFNTYGSDTEANAGAMVLQNMSGSRSTAPKGNSAVAIRVDTSHFVDTDYTLDALKTKDTPDAA</sequence>
<organism evidence="1 2">
    <name type="scientific">Trametes sanguinea</name>
    <dbReference type="NCBI Taxonomy" id="158606"/>
    <lineage>
        <taxon>Eukaryota</taxon>
        <taxon>Fungi</taxon>
        <taxon>Dikarya</taxon>
        <taxon>Basidiomycota</taxon>
        <taxon>Agaricomycotina</taxon>
        <taxon>Agaricomycetes</taxon>
        <taxon>Polyporales</taxon>
        <taxon>Polyporaceae</taxon>
        <taxon>Trametes</taxon>
    </lineage>
</organism>
<dbReference type="EMBL" id="JANSHE010002591">
    <property type="protein sequence ID" value="KAJ2990733.1"/>
    <property type="molecule type" value="Genomic_DNA"/>
</dbReference>
<reference evidence="1" key="1">
    <citation type="submission" date="2022-08" db="EMBL/GenBank/DDBJ databases">
        <title>Genome Sequence of Pycnoporus sanguineus.</title>
        <authorList>
            <person name="Buettner E."/>
        </authorList>
    </citation>
    <scope>NUCLEOTIDE SEQUENCE</scope>
    <source>
        <strain evidence="1">CG-C14</strain>
    </source>
</reference>
<evidence type="ECO:0000313" key="1">
    <source>
        <dbReference type="EMBL" id="KAJ2990733.1"/>
    </source>
</evidence>
<protein>
    <submittedName>
        <fullName evidence="1">Uncharacterized protein</fullName>
    </submittedName>
</protein>